<dbReference type="GO" id="GO:0015031">
    <property type="term" value="P:protein transport"/>
    <property type="evidence" value="ECO:0007669"/>
    <property type="project" value="UniProtKB-KW"/>
</dbReference>
<evidence type="ECO:0000256" key="11">
    <source>
        <dbReference type="SAM" id="Phobius"/>
    </source>
</evidence>
<reference evidence="13 14" key="1">
    <citation type="journal article" date="2012" name="Genome Biol.">
        <title>Genome and low-iron response of an oceanic diatom adapted to chronic iron limitation.</title>
        <authorList>
            <person name="Lommer M."/>
            <person name="Specht M."/>
            <person name="Roy A.S."/>
            <person name="Kraemer L."/>
            <person name="Andreson R."/>
            <person name="Gutowska M.A."/>
            <person name="Wolf J."/>
            <person name="Bergner S.V."/>
            <person name="Schilhabel M.B."/>
            <person name="Klostermeier U.C."/>
            <person name="Beiko R.G."/>
            <person name="Rosenstiel P."/>
            <person name="Hippler M."/>
            <person name="Laroche J."/>
        </authorList>
    </citation>
    <scope>NUCLEOTIDE SEQUENCE [LARGE SCALE GENOMIC DNA]</scope>
    <source>
        <strain evidence="13 14">CCMP1005</strain>
    </source>
</reference>
<feature type="compositionally biased region" description="Polar residues" evidence="10">
    <location>
        <begin position="24"/>
        <end position="40"/>
    </location>
</feature>
<keyword evidence="6" id="KW-0333">Golgi apparatus</keyword>
<keyword evidence="3 11" id="KW-0812">Transmembrane</keyword>
<dbReference type="SUPFAM" id="SSF47661">
    <property type="entry name" value="t-snare proteins"/>
    <property type="match status" value="1"/>
</dbReference>
<dbReference type="AlphaFoldDB" id="K0T4M5"/>
<feature type="compositionally biased region" description="Polar residues" evidence="10">
    <location>
        <begin position="74"/>
        <end position="83"/>
    </location>
</feature>
<dbReference type="Pfam" id="PF09177">
    <property type="entry name" value="STX6_10_61_N"/>
    <property type="match status" value="1"/>
</dbReference>
<accession>K0T4M5</accession>
<proteinExistence type="inferred from homology"/>
<dbReference type="Gene3D" id="1.20.58.90">
    <property type="match status" value="1"/>
</dbReference>
<evidence type="ECO:0000256" key="10">
    <source>
        <dbReference type="SAM" id="MobiDB-lite"/>
    </source>
</evidence>
<evidence type="ECO:0000256" key="5">
    <source>
        <dbReference type="ARBA" id="ARBA00022989"/>
    </source>
</evidence>
<keyword evidence="9" id="KW-0175">Coiled coil</keyword>
<dbReference type="GO" id="GO:0048193">
    <property type="term" value="P:Golgi vesicle transport"/>
    <property type="evidence" value="ECO:0007669"/>
    <property type="project" value="InterPro"/>
</dbReference>
<feature type="compositionally biased region" description="Polar residues" evidence="10">
    <location>
        <begin position="49"/>
        <end position="58"/>
    </location>
</feature>
<evidence type="ECO:0000313" key="13">
    <source>
        <dbReference type="EMBL" id="EJK72615.1"/>
    </source>
</evidence>
<gene>
    <name evidence="13" type="ORF">THAOC_05833</name>
</gene>
<dbReference type="SMART" id="SM00397">
    <property type="entry name" value="t_SNARE"/>
    <property type="match status" value="1"/>
</dbReference>
<dbReference type="InterPro" id="IPR010989">
    <property type="entry name" value="SNARE"/>
</dbReference>
<feature type="transmembrane region" description="Helical" evidence="11">
    <location>
        <begin position="324"/>
        <end position="343"/>
    </location>
</feature>
<keyword evidence="5 11" id="KW-1133">Transmembrane helix</keyword>
<dbReference type="OMA" id="EHDPYRF"/>
<dbReference type="GO" id="GO:0016020">
    <property type="term" value="C:membrane"/>
    <property type="evidence" value="ECO:0007669"/>
    <property type="project" value="InterPro"/>
</dbReference>
<feature type="domain" description="T-SNARE coiled-coil homology" evidence="12">
    <location>
        <begin position="253"/>
        <end position="315"/>
    </location>
</feature>
<keyword evidence="14" id="KW-1185">Reference proteome</keyword>
<dbReference type="OrthoDB" id="546861at2759"/>
<comment type="subcellular location">
    <subcellularLocation>
        <location evidence="8">Golgi apparatus</location>
        <location evidence="8">trans-Golgi network membrane</location>
        <topology evidence="8">Single-pass type IV membrane protein</topology>
    </subcellularLocation>
</comment>
<dbReference type="CDD" id="cd15841">
    <property type="entry name" value="SNARE_Qc"/>
    <property type="match status" value="1"/>
</dbReference>
<evidence type="ECO:0000256" key="4">
    <source>
        <dbReference type="ARBA" id="ARBA00022927"/>
    </source>
</evidence>
<keyword evidence="7 11" id="KW-0472">Membrane</keyword>
<evidence type="ECO:0000259" key="12">
    <source>
        <dbReference type="PROSITE" id="PS50192"/>
    </source>
</evidence>
<feature type="region of interest" description="Disordered" evidence="10">
    <location>
        <begin position="20"/>
        <end position="58"/>
    </location>
</feature>
<evidence type="ECO:0000256" key="9">
    <source>
        <dbReference type="SAM" id="Coils"/>
    </source>
</evidence>
<dbReference type="PANTHER" id="PTHR12791">
    <property type="entry name" value="GOLGI SNARE BET1-RELATED"/>
    <property type="match status" value="1"/>
</dbReference>
<comment type="similarity">
    <text evidence="1">Belongs to the syntaxin family.</text>
</comment>
<dbReference type="SUPFAM" id="SSF58038">
    <property type="entry name" value="SNARE fusion complex"/>
    <property type="match status" value="1"/>
</dbReference>
<feature type="compositionally biased region" description="Basic and acidic residues" evidence="10">
    <location>
        <begin position="196"/>
        <end position="213"/>
    </location>
</feature>
<evidence type="ECO:0000256" key="3">
    <source>
        <dbReference type="ARBA" id="ARBA00022692"/>
    </source>
</evidence>
<evidence type="ECO:0000256" key="7">
    <source>
        <dbReference type="ARBA" id="ARBA00023136"/>
    </source>
</evidence>
<keyword evidence="4" id="KW-0653">Protein transport</keyword>
<feature type="region of interest" description="Disordered" evidence="10">
    <location>
        <begin position="190"/>
        <end position="243"/>
    </location>
</feature>
<sequence length="344" mass="38400">MSTAAFQPLGSEDYSADMDMDDVSLTSSKRGGLSISSRFSQRSKHKKSSSLGVSLTASASNDNEGLEGDWAGSPSVSAPQTANSYISEDDPFYMFRSDLKEKLNLVDNELSNYHSIIRTTDTAVNTHQLKEAKKLLKRHLKHAESSLNDLETTVRVVEKQREKFPHIRDGEIQERRKFVDNSKDQLAMSKMSMQSEEVRNKLMSDERALTERRKGSRTANGDASAPSTVTNGNGSNGAYRNMEEGNPERAETLLMMQQQDETLDDLDMAVTRVGFMAETIHEEIETQNVMLKDLEDDLADAEEQLGVVMGKLAKLLKTKSKCQLGMILILSLIVLILFFLVLYT</sequence>
<evidence type="ECO:0000256" key="8">
    <source>
        <dbReference type="ARBA" id="ARBA00037801"/>
    </source>
</evidence>
<feature type="compositionally biased region" description="Polar residues" evidence="10">
    <location>
        <begin position="217"/>
        <end position="238"/>
    </location>
</feature>
<dbReference type="GO" id="GO:0005794">
    <property type="term" value="C:Golgi apparatus"/>
    <property type="evidence" value="ECO:0007669"/>
    <property type="project" value="UniProtKB-SubCell"/>
</dbReference>
<name>K0T4M5_THAOC</name>
<feature type="region of interest" description="Disordered" evidence="10">
    <location>
        <begin position="64"/>
        <end position="83"/>
    </location>
</feature>
<dbReference type="FunFam" id="1.20.5.110:FF:000072">
    <property type="entry name" value="Syntaxin, t-snare coiled-coil domain family"/>
    <property type="match status" value="1"/>
</dbReference>
<evidence type="ECO:0000256" key="1">
    <source>
        <dbReference type="ARBA" id="ARBA00009063"/>
    </source>
</evidence>
<evidence type="ECO:0000313" key="14">
    <source>
        <dbReference type="Proteomes" id="UP000266841"/>
    </source>
</evidence>
<organism evidence="13 14">
    <name type="scientific">Thalassiosira oceanica</name>
    <name type="common">Marine diatom</name>
    <dbReference type="NCBI Taxonomy" id="159749"/>
    <lineage>
        <taxon>Eukaryota</taxon>
        <taxon>Sar</taxon>
        <taxon>Stramenopiles</taxon>
        <taxon>Ochrophyta</taxon>
        <taxon>Bacillariophyta</taxon>
        <taxon>Coscinodiscophyceae</taxon>
        <taxon>Thalassiosirophycidae</taxon>
        <taxon>Thalassiosirales</taxon>
        <taxon>Thalassiosiraceae</taxon>
        <taxon>Thalassiosira</taxon>
    </lineage>
</organism>
<protein>
    <recommendedName>
        <fullName evidence="12">t-SNARE coiled-coil homology domain-containing protein</fullName>
    </recommendedName>
</protein>
<evidence type="ECO:0000256" key="2">
    <source>
        <dbReference type="ARBA" id="ARBA00022448"/>
    </source>
</evidence>
<dbReference type="EMBL" id="AGNL01005578">
    <property type="protein sequence ID" value="EJK72615.1"/>
    <property type="molecule type" value="Genomic_DNA"/>
</dbReference>
<comment type="caution">
    <text evidence="13">The sequence shown here is derived from an EMBL/GenBank/DDBJ whole genome shotgun (WGS) entry which is preliminary data.</text>
</comment>
<feature type="coiled-coil region" evidence="9">
    <location>
        <begin position="277"/>
        <end position="311"/>
    </location>
</feature>
<dbReference type="PROSITE" id="PS50192">
    <property type="entry name" value="T_SNARE"/>
    <property type="match status" value="1"/>
</dbReference>
<dbReference type="InterPro" id="IPR000727">
    <property type="entry name" value="T_SNARE_dom"/>
</dbReference>
<feature type="coiled-coil region" evidence="9">
    <location>
        <begin position="133"/>
        <end position="160"/>
    </location>
</feature>
<keyword evidence="2" id="KW-0813">Transport</keyword>
<dbReference type="InterPro" id="IPR015260">
    <property type="entry name" value="Syntaxin-6/10/61_N"/>
</dbReference>
<dbReference type="Proteomes" id="UP000266841">
    <property type="component" value="Unassembled WGS sequence"/>
</dbReference>
<dbReference type="Gene3D" id="1.20.5.110">
    <property type="match status" value="1"/>
</dbReference>
<dbReference type="FunFam" id="1.20.58.90:FF:000004">
    <property type="entry name" value="Syntaxin 10"/>
    <property type="match status" value="1"/>
</dbReference>
<evidence type="ECO:0000256" key="6">
    <source>
        <dbReference type="ARBA" id="ARBA00023034"/>
    </source>
</evidence>
<dbReference type="eggNOG" id="KOG3202">
    <property type="taxonomic scope" value="Eukaryota"/>
</dbReference>